<feature type="transmembrane region" description="Helical" evidence="11">
    <location>
        <begin position="170"/>
        <end position="198"/>
    </location>
</feature>
<feature type="domain" description="G-protein coupled receptors family 1 profile" evidence="12">
    <location>
        <begin position="13"/>
        <end position="277"/>
    </location>
</feature>
<dbReference type="GO" id="GO:0019236">
    <property type="term" value="P:response to pheromone"/>
    <property type="evidence" value="ECO:0007669"/>
    <property type="project" value="UniProtKB-KW"/>
</dbReference>
<evidence type="ECO:0000256" key="1">
    <source>
        <dbReference type="ARBA" id="ARBA00004651"/>
    </source>
</evidence>
<name>A0A6I8NSG2_ORNAN</name>
<evidence type="ECO:0000256" key="8">
    <source>
        <dbReference type="ARBA" id="ARBA00023136"/>
    </source>
</evidence>
<feature type="transmembrane region" description="Helical" evidence="11">
    <location>
        <begin position="227"/>
        <end position="249"/>
    </location>
</feature>
<evidence type="ECO:0000256" key="9">
    <source>
        <dbReference type="ARBA" id="ARBA00023170"/>
    </source>
</evidence>
<dbReference type="InterPro" id="IPR004072">
    <property type="entry name" value="Vmron_rcpt_1"/>
</dbReference>
<keyword evidence="5 11" id="KW-0812">Transmembrane</keyword>
<feature type="transmembrane region" description="Helical" evidence="11">
    <location>
        <begin position="261"/>
        <end position="280"/>
    </location>
</feature>
<dbReference type="GeneID" id="100077753"/>
<dbReference type="PANTHER" id="PTHR24062">
    <property type="entry name" value="VOMERONASAL TYPE-1 RECEPTOR"/>
    <property type="match status" value="1"/>
</dbReference>
<keyword evidence="9 11" id="KW-0675">Receptor</keyword>
<dbReference type="OMA" id="GEMPEVQ"/>
<dbReference type="GO" id="GO:0016503">
    <property type="term" value="F:pheromone receptor activity"/>
    <property type="evidence" value="ECO:0007669"/>
    <property type="project" value="InterPro"/>
</dbReference>
<keyword evidence="8 11" id="KW-0472">Membrane</keyword>
<feature type="transmembrane region" description="Helical" evidence="11">
    <location>
        <begin position="36"/>
        <end position="54"/>
    </location>
</feature>
<dbReference type="RefSeq" id="NP_001240332.2">
    <property type="nucleotide sequence ID" value="NM_001253403.2"/>
</dbReference>
<evidence type="ECO:0000256" key="10">
    <source>
        <dbReference type="ARBA" id="ARBA00023224"/>
    </source>
</evidence>
<accession>A0A6I8NSG2</accession>
<reference evidence="13 14" key="1">
    <citation type="journal article" date="2008" name="Nature">
        <title>Genome analysis of the platypus reveals unique signatures of evolution.</title>
        <authorList>
            <person name="Warren W.C."/>
            <person name="Hillier L.W."/>
            <person name="Marshall Graves J.A."/>
            <person name="Birney E."/>
            <person name="Ponting C.P."/>
            <person name="Grutzner F."/>
            <person name="Belov K."/>
            <person name="Miller W."/>
            <person name="Clarke L."/>
            <person name="Chinwalla A.T."/>
            <person name="Yang S.P."/>
            <person name="Heger A."/>
            <person name="Locke D.P."/>
            <person name="Miethke P."/>
            <person name="Waters P.D."/>
            <person name="Veyrunes F."/>
            <person name="Fulton L."/>
            <person name="Fulton B."/>
            <person name="Graves T."/>
            <person name="Wallis J."/>
            <person name="Puente X.S."/>
            <person name="Lopez-Otin C."/>
            <person name="Ordonez G.R."/>
            <person name="Eichler E.E."/>
            <person name="Chen L."/>
            <person name="Cheng Z."/>
            <person name="Deakin J.E."/>
            <person name="Alsop A."/>
            <person name="Thompson K."/>
            <person name="Kirby P."/>
            <person name="Papenfuss A.T."/>
            <person name="Wakefield M.J."/>
            <person name="Olender T."/>
            <person name="Lancet D."/>
            <person name="Huttley G.A."/>
            <person name="Smit A.F."/>
            <person name="Pask A."/>
            <person name="Temple-Smith P."/>
            <person name="Batzer M.A."/>
            <person name="Walker J.A."/>
            <person name="Konkel M.K."/>
            <person name="Harris R.S."/>
            <person name="Whittington C.M."/>
            <person name="Wong E.S."/>
            <person name="Gemmell N.J."/>
            <person name="Buschiazzo E."/>
            <person name="Vargas Jentzsch I.M."/>
            <person name="Merkel A."/>
            <person name="Schmitz J."/>
            <person name="Zemann A."/>
            <person name="Churakov G."/>
            <person name="Kriegs J.O."/>
            <person name="Brosius J."/>
            <person name="Murchison E.P."/>
            <person name="Sachidanandam R."/>
            <person name="Smith C."/>
            <person name="Hannon G.J."/>
            <person name="Tsend-Ayush E."/>
            <person name="McMillan D."/>
            <person name="Attenborough R."/>
            <person name="Rens W."/>
            <person name="Ferguson-Smith M."/>
            <person name="Lefevre C.M."/>
            <person name="Sharp J.A."/>
            <person name="Nicholas K.R."/>
            <person name="Ray D.A."/>
            <person name="Kube M."/>
            <person name="Reinhardt R."/>
            <person name="Pringle T.H."/>
            <person name="Taylor J."/>
            <person name="Jones R.C."/>
            <person name="Nixon B."/>
            <person name="Dacheux J.L."/>
            <person name="Niwa H."/>
            <person name="Sekita Y."/>
            <person name="Huang X."/>
            <person name="Stark A."/>
            <person name="Kheradpour P."/>
            <person name="Kellis M."/>
            <person name="Flicek P."/>
            <person name="Chen Y."/>
            <person name="Webber C."/>
            <person name="Hardison R."/>
            <person name="Nelson J."/>
            <person name="Hallsworth-Pepin K."/>
            <person name="Delehaunty K."/>
            <person name="Markovic C."/>
            <person name="Minx P."/>
            <person name="Feng Y."/>
            <person name="Kremitzki C."/>
            <person name="Mitreva M."/>
            <person name="Glasscock J."/>
            <person name="Wylie T."/>
            <person name="Wohldmann P."/>
            <person name="Thiru P."/>
            <person name="Nhan M.N."/>
            <person name="Pohl C.S."/>
            <person name="Smith S.M."/>
            <person name="Hou S."/>
            <person name="Nefedov M."/>
            <person name="de Jong P.J."/>
            <person name="Renfree M.B."/>
            <person name="Mardis E.R."/>
            <person name="Wilson R.K."/>
        </authorList>
    </citation>
    <scope>NUCLEOTIDE SEQUENCE [LARGE SCALE GENOMIC DNA]</scope>
    <source>
        <strain evidence="13 14">Glennie</strain>
    </source>
</reference>
<evidence type="ECO:0000256" key="5">
    <source>
        <dbReference type="ARBA" id="ARBA00022692"/>
    </source>
</evidence>
<dbReference type="GO" id="GO:0005886">
    <property type="term" value="C:plasma membrane"/>
    <property type="evidence" value="ECO:0000318"/>
    <property type="project" value="GO_Central"/>
</dbReference>
<evidence type="ECO:0000256" key="7">
    <source>
        <dbReference type="ARBA" id="ARBA00023040"/>
    </source>
</evidence>
<evidence type="ECO:0000313" key="13">
    <source>
        <dbReference type="Ensembl" id="ENSOANP00000043967.1"/>
    </source>
</evidence>
<dbReference type="Gene3D" id="1.20.1070.10">
    <property type="entry name" value="Rhodopsin 7-helix transmembrane proteins"/>
    <property type="match status" value="1"/>
</dbReference>
<evidence type="ECO:0000256" key="3">
    <source>
        <dbReference type="ARBA" id="ARBA00022475"/>
    </source>
</evidence>
<proteinExistence type="inferred from homology"/>
<dbReference type="InParanoid" id="A0A6I8NSG2"/>
<dbReference type="AlphaFoldDB" id="A0A6I8NSG2"/>
<dbReference type="FunFam" id="1.20.1070.10:FF:000081">
    <property type="entry name" value="Vomeronasal type-1 receptor"/>
    <property type="match status" value="1"/>
</dbReference>
<dbReference type="KEGG" id="oaa:100077753"/>
<keyword evidence="3 11" id="KW-1003">Cell membrane</keyword>
<dbReference type="Ensembl" id="ENSOANT00000073763.1">
    <property type="protein sequence ID" value="ENSOANP00000043967.1"/>
    <property type="gene ID" value="ENSOANG00000050991.1"/>
</dbReference>
<feature type="transmembrane region" description="Helical" evidence="11">
    <location>
        <begin position="6"/>
        <end position="24"/>
    </location>
</feature>
<dbReference type="GO" id="GO:0007606">
    <property type="term" value="P:sensory perception of chemical stimulus"/>
    <property type="evidence" value="ECO:0007669"/>
    <property type="project" value="UniProtKB-ARBA"/>
</dbReference>
<protein>
    <recommendedName>
        <fullName evidence="11">Vomeronasal type-1 receptor</fullName>
    </recommendedName>
</protein>
<evidence type="ECO:0000256" key="2">
    <source>
        <dbReference type="ARBA" id="ARBA00010663"/>
    </source>
</evidence>
<dbReference type="SUPFAM" id="SSF81321">
    <property type="entry name" value="Family A G protein-coupled receptor-like"/>
    <property type="match status" value="1"/>
</dbReference>
<evidence type="ECO:0000256" key="11">
    <source>
        <dbReference type="RuleBase" id="RU364061"/>
    </source>
</evidence>
<dbReference type="Proteomes" id="UP000002279">
    <property type="component" value="Chromosome X3"/>
</dbReference>
<keyword evidence="7 11" id="KW-0297">G-protein coupled receptor</keyword>
<dbReference type="InterPro" id="IPR017452">
    <property type="entry name" value="GPCR_Rhodpsn_7TM"/>
</dbReference>
<keyword evidence="14" id="KW-1185">Reference proteome</keyword>
<evidence type="ECO:0000313" key="14">
    <source>
        <dbReference type="Proteomes" id="UP000002279"/>
    </source>
</evidence>
<comment type="subcellular location">
    <subcellularLocation>
        <location evidence="1 11">Cell membrane</location>
        <topology evidence="1 11">Multi-pass membrane protein</topology>
    </subcellularLocation>
</comment>
<evidence type="ECO:0000259" key="12">
    <source>
        <dbReference type="PROSITE" id="PS50262"/>
    </source>
</evidence>
<keyword evidence="4 11" id="KW-0589">Pheromone response</keyword>
<keyword evidence="10 11" id="KW-0807">Transducer</keyword>
<dbReference type="Bgee" id="ENSOANG00000050991">
    <property type="expression patterns" value="Expressed in testis"/>
</dbReference>
<dbReference type="GeneTree" id="ENSGT01030000234553"/>
<comment type="similarity">
    <text evidence="2 11">Belongs to the G-protein coupled receptor 1 family.</text>
</comment>
<keyword evidence="6 11" id="KW-1133">Transmembrane helix</keyword>
<dbReference type="PROSITE" id="PS50262">
    <property type="entry name" value="G_PROTEIN_RECEP_F1_2"/>
    <property type="match status" value="1"/>
</dbReference>
<evidence type="ECO:0000256" key="4">
    <source>
        <dbReference type="ARBA" id="ARBA00022507"/>
    </source>
</evidence>
<dbReference type="CTD" id="100077753"/>
<evidence type="ECO:0000256" key="6">
    <source>
        <dbReference type="ARBA" id="ARBA00022989"/>
    </source>
</evidence>
<sequence>MVFLFQMGIGISLNLFLFLFYSRTVTASRKFSPSDLILIHLAFSNAVILLSFGLSETLSYWGLRNFLSDVGCKILMYVYRVGRGLSICSTCLLSVFQAVTISPGTTRWARIKARLARGVVLSCLLSWGLSLLVDLDALFNITGPRNSSVARMMLDLKYCSKLSDSAETTLLIAVVFSLRDLFFVGLMSLASGYMVFVLHRHHRQVRHLHGSGRSSGEMPEVQAAKRVVALVTLYVLLYGRQSVMLSVILNRKEKSPLLTNSHLVFSITFSSMSPLLMIHGDRRMRTFWKRESAVSHVDSAVEFQGSRLPAQRENS</sequence>
<dbReference type="Pfam" id="PF03402">
    <property type="entry name" value="V1R"/>
    <property type="match status" value="1"/>
</dbReference>
<gene>
    <name evidence="13" type="primary">ORNANAV1R3011</name>
</gene>
<reference evidence="13" key="3">
    <citation type="submission" date="2025-09" db="UniProtKB">
        <authorList>
            <consortium name="Ensembl"/>
        </authorList>
    </citation>
    <scope>IDENTIFICATION</scope>
    <source>
        <strain evidence="13">Glennie</strain>
    </source>
</reference>
<reference evidence="13" key="2">
    <citation type="submission" date="2025-08" db="UniProtKB">
        <authorList>
            <consortium name="Ensembl"/>
        </authorList>
    </citation>
    <scope>IDENTIFICATION</scope>
    <source>
        <strain evidence="13">Glennie</strain>
    </source>
</reference>
<feature type="transmembrane region" description="Helical" evidence="11">
    <location>
        <begin position="115"/>
        <end position="133"/>
    </location>
</feature>
<dbReference type="GO" id="GO:0005550">
    <property type="term" value="F:pheromone binding"/>
    <property type="evidence" value="ECO:0000318"/>
    <property type="project" value="GO_Central"/>
</dbReference>
<dbReference type="OrthoDB" id="9606139at2759"/>
<organism evidence="13 14">
    <name type="scientific">Ornithorhynchus anatinus</name>
    <name type="common">Duckbill platypus</name>
    <dbReference type="NCBI Taxonomy" id="9258"/>
    <lineage>
        <taxon>Eukaryota</taxon>
        <taxon>Metazoa</taxon>
        <taxon>Chordata</taxon>
        <taxon>Craniata</taxon>
        <taxon>Vertebrata</taxon>
        <taxon>Euteleostomi</taxon>
        <taxon>Mammalia</taxon>
        <taxon>Monotremata</taxon>
        <taxon>Ornithorhynchidae</taxon>
        <taxon>Ornithorhynchus</taxon>
    </lineage>
</organism>